<dbReference type="Proteomes" id="UP000273807">
    <property type="component" value="Unassembled WGS sequence"/>
</dbReference>
<gene>
    <name evidence="1" type="ORF">D7003_07725</name>
</gene>
<sequence>MSNRYLVSRSRFIAAAPESIFEVLAQPALHSVIDGSDTVKGAQPRGPERLALGARFGMEMNMRVDYKILNTVCEFEEGRRIAWRHFYGHVWRYLLEPTTNDAGVSGTLVTEQWDARKVRGRIVLRLAGYLRRHPANLEQTLAKLDAYITDPDRAAGREDPGV</sequence>
<dbReference type="RefSeq" id="WP_123254874.1">
    <property type="nucleotide sequence ID" value="NZ_RBED01000080.1"/>
</dbReference>
<keyword evidence="2" id="KW-1185">Reference proteome</keyword>
<protein>
    <submittedName>
        <fullName evidence="1">Polyketide cyclase / dehydrase and lipid transport</fullName>
    </submittedName>
</protein>
<organism evidence="1 2">
    <name type="scientific">Arthrobacter oryzae</name>
    <dbReference type="NCBI Taxonomy" id="409290"/>
    <lineage>
        <taxon>Bacteria</taxon>
        <taxon>Bacillati</taxon>
        <taxon>Actinomycetota</taxon>
        <taxon>Actinomycetes</taxon>
        <taxon>Micrococcales</taxon>
        <taxon>Micrococcaceae</taxon>
        <taxon>Arthrobacter</taxon>
    </lineage>
</organism>
<accession>A0A3N0C4Z9</accession>
<name>A0A3N0C4Z9_9MICC</name>
<evidence type="ECO:0000313" key="2">
    <source>
        <dbReference type="Proteomes" id="UP000273807"/>
    </source>
</evidence>
<reference evidence="1 2" key="1">
    <citation type="submission" date="2018-10" db="EMBL/GenBank/DDBJ databases">
        <title>Genome sequencing of Arthrobacter oryzae TNB02.</title>
        <authorList>
            <person name="Cho Y.-J."/>
            <person name="Cho A."/>
            <person name="Kim O.-S."/>
        </authorList>
    </citation>
    <scope>NUCLEOTIDE SEQUENCE [LARGE SCALE GENOMIC DNA]</scope>
    <source>
        <strain evidence="1 2">TNB02</strain>
    </source>
</reference>
<evidence type="ECO:0000313" key="1">
    <source>
        <dbReference type="EMBL" id="RNL57175.1"/>
    </source>
</evidence>
<dbReference type="AlphaFoldDB" id="A0A3N0C4Z9"/>
<proteinExistence type="predicted"/>
<dbReference type="EMBL" id="RBED01000080">
    <property type="protein sequence ID" value="RNL57175.1"/>
    <property type="molecule type" value="Genomic_DNA"/>
</dbReference>
<dbReference type="SUPFAM" id="SSF55961">
    <property type="entry name" value="Bet v1-like"/>
    <property type="match status" value="1"/>
</dbReference>
<dbReference type="InterPro" id="IPR023393">
    <property type="entry name" value="START-like_dom_sf"/>
</dbReference>
<dbReference type="OrthoDB" id="6624781at2"/>
<comment type="caution">
    <text evidence="1">The sequence shown here is derived from an EMBL/GenBank/DDBJ whole genome shotgun (WGS) entry which is preliminary data.</text>
</comment>
<dbReference type="Gene3D" id="3.30.530.20">
    <property type="match status" value="1"/>
</dbReference>